<dbReference type="InterPro" id="IPR003593">
    <property type="entry name" value="AAA+_ATPase"/>
</dbReference>
<dbReference type="InterPro" id="IPR027417">
    <property type="entry name" value="P-loop_NTPase"/>
</dbReference>
<dbReference type="GO" id="GO:0005524">
    <property type="term" value="F:ATP binding"/>
    <property type="evidence" value="ECO:0007669"/>
    <property type="project" value="InterPro"/>
</dbReference>
<dbReference type="InterPro" id="IPR014721">
    <property type="entry name" value="Ribsml_uS5_D2-typ_fold_subgr"/>
</dbReference>
<reference evidence="4" key="2">
    <citation type="journal article" date="2021" name="PeerJ">
        <title>Extensive microbial diversity within the chicken gut microbiome revealed by metagenomics and culture.</title>
        <authorList>
            <person name="Gilroy R."/>
            <person name="Ravi A."/>
            <person name="Getino M."/>
            <person name="Pursley I."/>
            <person name="Horton D.L."/>
            <person name="Alikhan N.F."/>
            <person name="Baker D."/>
            <person name="Gharbi K."/>
            <person name="Hall N."/>
            <person name="Watson M."/>
            <person name="Adriaenssens E.M."/>
            <person name="Foster-Nyarko E."/>
            <person name="Jarju S."/>
            <person name="Secka A."/>
            <person name="Antonio M."/>
            <person name="Oren A."/>
            <person name="Chaudhuri R.R."/>
            <person name="La Ragione R."/>
            <person name="Hildebrand F."/>
            <person name="Pallen M.J."/>
        </authorList>
    </citation>
    <scope>NUCLEOTIDE SEQUENCE</scope>
    <source>
        <strain evidence="4">11167</strain>
    </source>
</reference>
<dbReference type="GO" id="GO:0030163">
    <property type="term" value="P:protein catabolic process"/>
    <property type="evidence" value="ECO:0007669"/>
    <property type="project" value="InterPro"/>
</dbReference>
<sequence>MDLNEHIRLAGIIRGLADKLSGEDYARIWDEVMALDVDDDEGDDSLSLDDGLPTISDSRSLEVARRKLEGRLETAMMDASTRSLFLRSLDSALDVTLDNDGCRILSKRLGAVWRLLDLPCPAFRLEDVEKARVAMDESHEGLGRLKDFLLDELAASALDGTTPHPVLLVGPPGCGKTSLSVSLASALCGHGHSIIPMAGKSAAFELGGNDQGWSRAGYGSIASAFIQAASLSPIIIFDELDKVGSENRYSRADSVFMDLLQQERAASFTDAFLMLPFDASHAWYIFTANKLEGIPEPLLDRLTVFEMDRYGFGELVAVAQRLVDRRNVKAKCKLKFAPGSLERLVLLSGGQDSSVRPIARAVDRIWSAKAREIAHRPRLRSLVVSSGDVEAVLGGRTRAALIPEGLSVQAGIVNAIGLADGMGAMLPVEVRNAPCPLLDVRILGDVAYDVKEAVMVAVELVDSYADKELFTHLGRVGVNFVHGISMSGASSALAVALAILSDLLGKAVPPQLAVMGGLSMKGCVLPVCGLLARLVGASRQGAREIVLPEANRRDVDALPPALLPDVRLTYVSSFEEAVGHVLPPVQPESPPMKSLERGA</sequence>
<dbReference type="SUPFAM" id="SSF54211">
    <property type="entry name" value="Ribosomal protein S5 domain 2-like"/>
    <property type="match status" value="1"/>
</dbReference>
<dbReference type="InterPro" id="IPR027065">
    <property type="entry name" value="Lon_Prtase"/>
</dbReference>
<dbReference type="PANTHER" id="PTHR10046">
    <property type="entry name" value="ATP DEPENDENT LON PROTEASE FAMILY MEMBER"/>
    <property type="match status" value="1"/>
</dbReference>
<dbReference type="Gene3D" id="3.30.230.10">
    <property type="match status" value="1"/>
</dbReference>
<dbReference type="InterPro" id="IPR003959">
    <property type="entry name" value="ATPase_AAA_core"/>
</dbReference>
<dbReference type="InterPro" id="IPR020568">
    <property type="entry name" value="Ribosomal_Su5_D2-typ_SF"/>
</dbReference>
<dbReference type="GO" id="GO:0016887">
    <property type="term" value="F:ATP hydrolysis activity"/>
    <property type="evidence" value="ECO:0007669"/>
    <property type="project" value="InterPro"/>
</dbReference>
<dbReference type="GO" id="GO:0004176">
    <property type="term" value="F:ATP-dependent peptidase activity"/>
    <property type="evidence" value="ECO:0007669"/>
    <property type="project" value="InterPro"/>
</dbReference>
<gene>
    <name evidence="4" type="ORF">IAC42_08595</name>
</gene>
<dbReference type="EMBL" id="JADIMU010000057">
    <property type="protein sequence ID" value="MBO8443793.1"/>
    <property type="molecule type" value="Genomic_DNA"/>
</dbReference>
<dbReference type="Pfam" id="PF05362">
    <property type="entry name" value="Lon_C"/>
    <property type="match status" value="1"/>
</dbReference>
<accession>A0A9D9HBD6</accession>
<evidence type="ECO:0000313" key="4">
    <source>
        <dbReference type="EMBL" id="MBO8443793.1"/>
    </source>
</evidence>
<evidence type="ECO:0000256" key="2">
    <source>
        <dbReference type="ARBA" id="ARBA00022825"/>
    </source>
</evidence>
<evidence type="ECO:0000256" key="1">
    <source>
        <dbReference type="ARBA" id="ARBA00022670"/>
    </source>
</evidence>
<name>A0A9D9HBD6_9SPIR</name>
<evidence type="ECO:0000313" key="5">
    <source>
        <dbReference type="Proteomes" id="UP000823633"/>
    </source>
</evidence>
<dbReference type="Proteomes" id="UP000823633">
    <property type="component" value="Unassembled WGS sequence"/>
</dbReference>
<dbReference type="SUPFAM" id="SSF52540">
    <property type="entry name" value="P-loop containing nucleoside triphosphate hydrolases"/>
    <property type="match status" value="1"/>
</dbReference>
<protein>
    <submittedName>
        <fullName evidence="4">AAA family ATPase</fullName>
    </submittedName>
</protein>
<dbReference type="GO" id="GO:0004252">
    <property type="term" value="F:serine-type endopeptidase activity"/>
    <property type="evidence" value="ECO:0007669"/>
    <property type="project" value="InterPro"/>
</dbReference>
<keyword evidence="1" id="KW-0645">Protease</keyword>
<comment type="caution">
    <text evidence="4">The sequence shown here is derived from an EMBL/GenBank/DDBJ whole genome shotgun (WGS) entry which is preliminary data.</text>
</comment>
<dbReference type="Pfam" id="PF00004">
    <property type="entry name" value="AAA"/>
    <property type="match status" value="1"/>
</dbReference>
<feature type="domain" description="AAA+ ATPase" evidence="3">
    <location>
        <begin position="162"/>
        <end position="311"/>
    </location>
</feature>
<dbReference type="GO" id="GO:0006508">
    <property type="term" value="P:proteolysis"/>
    <property type="evidence" value="ECO:0007669"/>
    <property type="project" value="UniProtKB-KW"/>
</dbReference>
<dbReference type="InterPro" id="IPR008269">
    <property type="entry name" value="Lon_proteolytic"/>
</dbReference>
<evidence type="ECO:0000259" key="3">
    <source>
        <dbReference type="SMART" id="SM00382"/>
    </source>
</evidence>
<dbReference type="Gene3D" id="3.40.50.300">
    <property type="entry name" value="P-loop containing nucleotide triphosphate hydrolases"/>
    <property type="match status" value="1"/>
</dbReference>
<organism evidence="4 5">
    <name type="scientific">Candidatus Aphodenecus pullistercoris</name>
    <dbReference type="NCBI Taxonomy" id="2840669"/>
    <lineage>
        <taxon>Bacteria</taxon>
        <taxon>Pseudomonadati</taxon>
        <taxon>Spirochaetota</taxon>
        <taxon>Spirochaetia</taxon>
        <taxon>Spirochaetales</taxon>
        <taxon>Candidatus Aphodenecus</taxon>
    </lineage>
</organism>
<dbReference type="SMART" id="SM00382">
    <property type="entry name" value="AAA"/>
    <property type="match status" value="1"/>
</dbReference>
<dbReference type="PRINTS" id="PR00830">
    <property type="entry name" value="ENDOLAPTASE"/>
</dbReference>
<keyword evidence="2" id="KW-0720">Serine protease</keyword>
<keyword evidence="2" id="KW-0378">Hydrolase</keyword>
<reference evidence="4" key="1">
    <citation type="submission" date="2020-10" db="EMBL/GenBank/DDBJ databases">
        <authorList>
            <person name="Gilroy R."/>
        </authorList>
    </citation>
    <scope>NUCLEOTIDE SEQUENCE</scope>
    <source>
        <strain evidence="4">11167</strain>
    </source>
</reference>
<proteinExistence type="predicted"/>
<dbReference type="AlphaFoldDB" id="A0A9D9HBD6"/>